<evidence type="ECO:0000256" key="1">
    <source>
        <dbReference type="SAM" id="MobiDB-lite"/>
    </source>
</evidence>
<sequence>MSNWPPRADAEEELQRADALLGQADALLNRHRGETTTAADDDLPILTDVVDEDELPPEALLPPKRAPLPGIAPAVQPAVAPLPPQPPVQPAQTFSAPTPTPQAAPASPNPHQVEQLVRLDTEISREVEAWLASELPQILSRELDSLAERVRTQALAHLRATLLPTLSERIARRLDGGEE</sequence>
<keyword evidence="3" id="KW-1185">Reference proteome</keyword>
<feature type="region of interest" description="Disordered" evidence="1">
    <location>
        <begin position="76"/>
        <end position="111"/>
    </location>
</feature>
<comment type="caution">
    <text evidence="2">The sequence shown here is derived from an EMBL/GenBank/DDBJ whole genome shotgun (WGS) entry which is preliminary data.</text>
</comment>
<proteinExistence type="predicted"/>
<feature type="compositionally biased region" description="Low complexity" evidence="1">
    <location>
        <begin position="90"/>
        <end position="106"/>
    </location>
</feature>
<gene>
    <name evidence="2" type="ORF">C7389_11943</name>
</gene>
<dbReference type="EMBL" id="SNVV01000019">
    <property type="protein sequence ID" value="TDN47533.1"/>
    <property type="molecule type" value="Genomic_DNA"/>
</dbReference>
<dbReference type="OrthoDB" id="9182380at2"/>
<evidence type="ECO:0008006" key="4">
    <source>
        <dbReference type="Google" id="ProtNLM"/>
    </source>
</evidence>
<dbReference type="AlphaFoldDB" id="A0A4R6DRF2"/>
<reference evidence="2 3" key="1">
    <citation type="submission" date="2019-03" db="EMBL/GenBank/DDBJ databases">
        <title>Genomic Encyclopedia of Type Strains, Phase IV (KMG-IV): sequencing the most valuable type-strain genomes for metagenomic binning, comparative biology and taxonomic classification.</title>
        <authorList>
            <person name="Goeker M."/>
        </authorList>
    </citation>
    <scope>NUCLEOTIDE SEQUENCE [LARGE SCALE GENOMIC DNA]</scope>
    <source>
        <strain evidence="2 3">DSM 12121</strain>
    </source>
</reference>
<dbReference type="RefSeq" id="WP_133594108.1">
    <property type="nucleotide sequence ID" value="NZ_SNVV01000019.1"/>
</dbReference>
<evidence type="ECO:0000313" key="3">
    <source>
        <dbReference type="Proteomes" id="UP000295129"/>
    </source>
</evidence>
<protein>
    <recommendedName>
        <fullName evidence="4">DUF2497 domain-containing protein</fullName>
    </recommendedName>
</protein>
<accession>A0A4R6DRF2</accession>
<name>A0A4R6DRF2_9RHOO</name>
<organism evidence="2 3">
    <name type="scientific">Azoarcus indigens</name>
    <dbReference type="NCBI Taxonomy" id="29545"/>
    <lineage>
        <taxon>Bacteria</taxon>
        <taxon>Pseudomonadati</taxon>
        <taxon>Pseudomonadota</taxon>
        <taxon>Betaproteobacteria</taxon>
        <taxon>Rhodocyclales</taxon>
        <taxon>Zoogloeaceae</taxon>
        <taxon>Azoarcus</taxon>
    </lineage>
</organism>
<dbReference type="Proteomes" id="UP000295129">
    <property type="component" value="Unassembled WGS sequence"/>
</dbReference>
<evidence type="ECO:0000313" key="2">
    <source>
        <dbReference type="EMBL" id="TDN47533.1"/>
    </source>
</evidence>
<feature type="compositionally biased region" description="Pro residues" evidence="1">
    <location>
        <begin position="80"/>
        <end position="89"/>
    </location>
</feature>